<dbReference type="SUPFAM" id="SSF47769">
    <property type="entry name" value="SAM/Pointed domain"/>
    <property type="match status" value="1"/>
</dbReference>
<dbReference type="AlphaFoldDB" id="A0A507DS84"/>
<keyword evidence="2" id="KW-0472">Membrane</keyword>
<feature type="transmembrane region" description="Helical" evidence="2">
    <location>
        <begin position="144"/>
        <end position="167"/>
    </location>
</feature>
<dbReference type="EMBL" id="QEAP01000915">
    <property type="protein sequence ID" value="TPX54097.1"/>
    <property type="molecule type" value="Genomic_DNA"/>
</dbReference>
<keyword evidence="2" id="KW-0812">Transmembrane</keyword>
<gene>
    <name evidence="3" type="ORF">CcCBS67573_g09623</name>
</gene>
<accession>A0A507DS84</accession>
<evidence type="ECO:0000256" key="1">
    <source>
        <dbReference type="SAM" id="MobiDB-lite"/>
    </source>
</evidence>
<proteinExistence type="predicted"/>
<feature type="compositionally biased region" description="Basic and acidic residues" evidence="1">
    <location>
        <begin position="178"/>
        <end position="188"/>
    </location>
</feature>
<organism evidence="3 4">
    <name type="scientific">Chytriomyces confervae</name>
    <dbReference type="NCBI Taxonomy" id="246404"/>
    <lineage>
        <taxon>Eukaryota</taxon>
        <taxon>Fungi</taxon>
        <taxon>Fungi incertae sedis</taxon>
        <taxon>Chytridiomycota</taxon>
        <taxon>Chytridiomycota incertae sedis</taxon>
        <taxon>Chytridiomycetes</taxon>
        <taxon>Chytridiales</taxon>
        <taxon>Chytriomycetaceae</taxon>
        <taxon>Chytriomyces</taxon>
    </lineage>
</organism>
<dbReference type="Gene3D" id="1.10.150.50">
    <property type="entry name" value="Transcription Factor, Ets-1"/>
    <property type="match status" value="1"/>
</dbReference>
<comment type="caution">
    <text evidence="3">The sequence shown here is derived from an EMBL/GenBank/DDBJ whole genome shotgun (WGS) entry which is preliminary data.</text>
</comment>
<dbReference type="OrthoDB" id="2169067at2759"/>
<keyword evidence="4" id="KW-1185">Reference proteome</keyword>
<feature type="region of interest" description="Disordered" evidence="1">
    <location>
        <begin position="177"/>
        <end position="207"/>
    </location>
</feature>
<evidence type="ECO:0000256" key="2">
    <source>
        <dbReference type="SAM" id="Phobius"/>
    </source>
</evidence>
<evidence type="ECO:0000313" key="4">
    <source>
        <dbReference type="Proteomes" id="UP000320333"/>
    </source>
</evidence>
<protein>
    <recommendedName>
        <fullName evidence="5">SAM domain-containing protein</fullName>
    </recommendedName>
</protein>
<dbReference type="InterPro" id="IPR013761">
    <property type="entry name" value="SAM/pointed_sf"/>
</dbReference>
<evidence type="ECO:0000313" key="3">
    <source>
        <dbReference type="EMBL" id="TPX54097.1"/>
    </source>
</evidence>
<reference evidence="3 4" key="1">
    <citation type="journal article" date="2019" name="Sci. Rep.">
        <title>Comparative genomics of chytrid fungi reveal insights into the obligate biotrophic and pathogenic lifestyle of Synchytrium endobioticum.</title>
        <authorList>
            <person name="van de Vossenberg B.T.L.H."/>
            <person name="Warris S."/>
            <person name="Nguyen H.D.T."/>
            <person name="van Gent-Pelzer M.P.E."/>
            <person name="Joly D.L."/>
            <person name="van de Geest H.C."/>
            <person name="Bonants P.J.M."/>
            <person name="Smith D.S."/>
            <person name="Levesque C.A."/>
            <person name="van der Lee T.A.J."/>
        </authorList>
    </citation>
    <scope>NUCLEOTIDE SEQUENCE [LARGE SCALE GENOMIC DNA]</scope>
    <source>
        <strain evidence="3 4">CBS 675.73</strain>
    </source>
</reference>
<name>A0A507DS84_9FUNG</name>
<dbReference type="Proteomes" id="UP000320333">
    <property type="component" value="Unassembled WGS sequence"/>
</dbReference>
<evidence type="ECO:0008006" key="5">
    <source>
        <dbReference type="Google" id="ProtNLM"/>
    </source>
</evidence>
<keyword evidence="2" id="KW-1133">Transmembrane helix</keyword>
<sequence length="337" mass="36417">MSLFHFNFTASTGLVPSRTTVSASATALTPVFIQPGSTDLSPACEVSLNSTIVTMHGCGYVYDEATDQMVSNVAWGSTNRKVFADAKISCTPDASGFVYIKDFIEGMDMMADGCRQAFATSEEAQGSGLASSSVSASSTQSLNIAMVIGVVCATLTVLVGAIVLITYRRHHSVAIQKRKGETDGERLMRSSTISMRSEHSGEPSDAMETVPLHSLAGSEKTHAQTPATPLLLQSVSQERRRFEEVDPADWKVSQTVAWLAHLNYPPEVQSTFEEMGVDGMFLKVLSRSRESCKEVLKNDLNVDHVRTRALLADSIVSLFEARNIGVEAHALLPGYSQ</sequence>